<keyword evidence="6" id="KW-0482">Metalloprotease</keyword>
<feature type="chain" id="PRO_5046415848" evidence="7">
    <location>
        <begin position="22"/>
        <end position="406"/>
    </location>
</feature>
<keyword evidence="5" id="KW-0862">Zinc</keyword>
<evidence type="ECO:0000313" key="10">
    <source>
        <dbReference type="Proteomes" id="UP000619041"/>
    </source>
</evidence>
<dbReference type="InterPro" id="IPR016047">
    <property type="entry name" value="M23ase_b-sheet_dom"/>
</dbReference>
<gene>
    <name evidence="9" type="ORF">GCM10011515_23760</name>
</gene>
<dbReference type="PANTHER" id="PTHR21666">
    <property type="entry name" value="PEPTIDASE-RELATED"/>
    <property type="match status" value="1"/>
</dbReference>
<accession>A0ABQ1SDD6</accession>
<feature type="signal peptide" evidence="7">
    <location>
        <begin position="1"/>
        <end position="21"/>
    </location>
</feature>
<dbReference type="Pfam" id="PF01551">
    <property type="entry name" value="Peptidase_M23"/>
    <property type="match status" value="1"/>
</dbReference>
<dbReference type="PANTHER" id="PTHR21666:SF288">
    <property type="entry name" value="CELL DIVISION PROTEIN YTFB"/>
    <property type="match status" value="1"/>
</dbReference>
<dbReference type="CDD" id="cd12797">
    <property type="entry name" value="M23_peptidase"/>
    <property type="match status" value="1"/>
</dbReference>
<evidence type="ECO:0000256" key="1">
    <source>
        <dbReference type="ARBA" id="ARBA00001947"/>
    </source>
</evidence>
<dbReference type="InterPro" id="IPR011055">
    <property type="entry name" value="Dup_hybrid_motif"/>
</dbReference>
<evidence type="ECO:0000313" key="9">
    <source>
        <dbReference type="EMBL" id="GGE03419.1"/>
    </source>
</evidence>
<name>A0ABQ1SDD6_9SPHN</name>
<evidence type="ECO:0000256" key="5">
    <source>
        <dbReference type="ARBA" id="ARBA00022833"/>
    </source>
</evidence>
<dbReference type="Gene3D" id="2.70.70.10">
    <property type="entry name" value="Glucose Permease (Domain IIA)"/>
    <property type="match status" value="1"/>
</dbReference>
<comment type="cofactor">
    <cofactor evidence="1">
        <name>Zn(2+)</name>
        <dbReference type="ChEBI" id="CHEBI:29105"/>
    </cofactor>
</comment>
<proteinExistence type="predicted"/>
<dbReference type="EMBL" id="BMKL01000001">
    <property type="protein sequence ID" value="GGE03419.1"/>
    <property type="molecule type" value="Genomic_DNA"/>
</dbReference>
<reference evidence="10" key="1">
    <citation type="journal article" date="2019" name="Int. J. Syst. Evol. Microbiol.">
        <title>The Global Catalogue of Microorganisms (GCM) 10K type strain sequencing project: providing services to taxonomists for standard genome sequencing and annotation.</title>
        <authorList>
            <consortium name="The Broad Institute Genomics Platform"/>
            <consortium name="The Broad Institute Genome Sequencing Center for Infectious Disease"/>
            <person name="Wu L."/>
            <person name="Ma J."/>
        </authorList>
    </citation>
    <scope>NUCLEOTIDE SEQUENCE [LARGE SCALE GENOMIC DNA]</scope>
    <source>
        <strain evidence="10">CGMCC 1.15959</strain>
    </source>
</reference>
<evidence type="ECO:0000259" key="8">
    <source>
        <dbReference type="Pfam" id="PF01551"/>
    </source>
</evidence>
<dbReference type="InterPro" id="IPR050570">
    <property type="entry name" value="Cell_wall_metabolism_enzyme"/>
</dbReference>
<keyword evidence="3" id="KW-0479">Metal-binding</keyword>
<keyword evidence="2" id="KW-0645">Protease</keyword>
<evidence type="ECO:0000256" key="6">
    <source>
        <dbReference type="ARBA" id="ARBA00023049"/>
    </source>
</evidence>
<dbReference type="RefSeq" id="WP_188645319.1">
    <property type="nucleotide sequence ID" value="NZ_BMKL01000001.1"/>
</dbReference>
<evidence type="ECO:0000256" key="4">
    <source>
        <dbReference type="ARBA" id="ARBA00022801"/>
    </source>
</evidence>
<sequence>MRPRIYLAAAVITLVAGGPVAWPSAQAQRAASYGGVDETRTALVRAQADARAAAGRARRLEVAAAGARASADKTASQAAALAARIQEAEAGITTAQARIALMHRERVALDRRLAARREPLVRLTAGLQKLARRPLIVSVLRPGSLKETVYLRAILDTTLPEVRRRTADLRAEIAHARRIEAAARAAVASLASANRLLGERRSALAALESRQRLASRQATGAAAREGERALALAEQARDLDALVGQLGEAGTLRRQLAALPGPLLRPPRPSASEVIERAEVQVASAPAPEFQLPVAGRTVAGFGEASDSGARSRGLALLPIDGAQVVAPGAGRIVFAGPFRGFDRIVIIEHAGGFTSLVTGLARVDVAVGDEVVAGAPLGVAGSGQTTVGFELRREGDPVNPLEFLG</sequence>
<comment type="caution">
    <text evidence="9">The sequence shown here is derived from an EMBL/GenBank/DDBJ whole genome shotgun (WGS) entry which is preliminary data.</text>
</comment>
<evidence type="ECO:0000256" key="7">
    <source>
        <dbReference type="SAM" id="SignalP"/>
    </source>
</evidence>
<evidence type="ECO:0000256" key="3">
    <source>
        <dbReference type="ARBA" id="ARBA00022723"/>
    </source>
</evidence>
<keyword evidence="10" id="KW-1185">Reference proteome</keyword>
<keyword evidence="4" id="KW-0378">Hydrolase</keyword>
<evidence type="ECO:0000256" key="2">
    <source>
        <dbReference type="ARBA" id="ARBA00022670"/>
    </source>
</evidence>
<dbReference type="SUPFAM" id="SSF51261">
    <property type="entry name" value="Duplicated hybrid motif"/>
    <property type="match status" value="1"/>
</dbReference>
<keyword evidence="7" id="KW-0732">Signal</keyword>
<dbReference type="Proteomes" id="UP000619041">
    <property type="component" value="Unassembled WGS sequence"/>
</dbReference>
<feature type="domain" description="M23ase beta-sheet core" evidence="8">
    <location>
        <begin position="313"/>
        <end position="401"/>
    </location>
</feature>
<organism evidence="9 10">
    <name type="scientific">Tsuneonella deserti</name>
    <dbReference type="NCBI Taxonomy" id="2035528"/>
    <lineage>
        <taxon>Bacteria</taxon>
        <taxon>Pseudomonadati</taxon>
        <taxon>Pseudomonadota</taxon>
        <taxon>Alphaproteobacteria</taxon>
        <taxon>Sphingomonadales</taxon>
        <taxon>Erythrobacteraceae</taxon>
        <taxon>Tsuneonella</taxon>
    </lineage>
</organism>
<protein>
    <submittedName>
        <fullName evidence="9">Membrane protein</fullName>
    </submittedName>
</protein>